<evidence type="ECO:0000313" key="5">
    <source>
        <dbReference type="EMBL" id="MCP3729433.1"/>
    </source>
</evidence>
<keyword evidence="6" id="KW-1185">Reference proteome</keyword>
<feature type="transmembrane region" description="Helical" evidence="3">
    <location>
        <begin position="122"/>
        <end position="147"/>
    </location>
</feature>
<dbReference type="CDD" id="cd00383">
    <property type="entry name" value="trans_reg_C"/>
    <property type="match status" value="1"/>
</dbReference>
<proteinExistence type="predicted"/>
<reference evidence="5" key="1">
    <citation type="submission" date="2022-05" db="EMBL/GenBank/DDBJ databases">
        <title>Sphingomonas sp. strain MG17 Genome sequencing and assembly.</title>
        <authorList>
            <person name="Kim I."/>
        </authorList>
    </citation>
    <scope>NUCLEOTIDE SEQUENCE</scope>
    <source>
        <strain evidence="5">MG17</strain>
    </source>
</reference>
<evidence type="ECO:0000256" key="1">
    <source>
        <dbReference type="ARBA" id="ARBA00023125"/>
    </source>
</evidence>
<dbReference type="SUPFAM" id="SSF46894">
    <property type="entry name" value="C-terminal effector domain of the bipartite response regulators"/>
    <property type="match status" value="1"/>
</dbReference>
<feature type="DNA-binding region" description="OmpR/PhoB-type" evidence="2">
    <location>
        <begin position="1"/>
        <end position="98"/>
    </location>
</feature>
<dbReference type="EMBL" id="JAMLDX010000002">
    <property type="protein sequence ID" value="MCP3729433.1"/>
    <property type="molecule type" value="Genomic_DNA"/>
</dbReference>
<evidence type="ECO:0000259" key="4">
    <source>
        <dbReference type="PROSITE" id="PS51755"/>
    </source>
</evidence>
<dbReference type="GO" id="GO:0006355">
    <property type="term" value="P:regulation of DNA-templated transcription"/>
    <property type="evidence" value="ECO:0007669"/>
    <property type="project" value="InterPro"/>
</dbReference>
<accession>A0A9X2KN94</accession>
<keyword evidence="3" id="KW-0812">Transmembrane</keyword>
<sequence length="350" mass="35858">MTVRFSDFVLDPRQRTLTRDGAPVELNARYFDALALMARAPGELVTKDRFMDEVWRGIPVTDEALTQCIRTLRRQLGDDAASPRFIETVPKHGYRFIAAVGGGPETVAQTPAMVPPLPWRRFLLLGGMGTMGGGVAGLFGGLVYGFIATAQPGTGAASTLLVLLCLTIAIALVGGGAVSFGLAAAEFAPDRRWYWRVLGGAAGGLVVGAVVKLLGTDAFNLLFGAAPAGITGGGEGALLGASVGLACWLAMRGDPVRPIAPRAGVAALVGGVTGAAIPLLGGRLMSGSLDSLARQFPDSRLRLDHVGAVLGESGFGLASQVVSGAMEGALFAGCIAAAMALALRSEATGR</sequence>
<dbReference type="InterPro" id="IPR016032">
    <property type="entry name" value="Sig_transdc_resp-reg_C-effctor"/>
</dbReference>
<dbReference type="InterPro" id="IPR036388">
    <property type="entry name" value="WH-like_DNA-bd_sf"/>
</dbReference>
<evidence type="ECO:0000256" key="3">
    <source>
        <dbReference type="SAM" id="Phobius"/>
    </source>
</evidence>
<feature type="transmembrane region" description="Helical" evidence="3">
    <location>
        <begin position="194"/>
        <end position="215"/>
    </location>
</feature>
<dbReference type="GO" id="GO:0000160">
    <property type="term" value="P:phosphorelay signal transduction system"/>
    <property type="evidence" value="ECO:0007669"/>
    <property type="project" value="InterPro"/>
</dbReference>
<feature type="transmembrane region" description="Helical" evidence="3">
    <location>
        <begin position="321"/>
        <end position="343"/>
    </location>
</feature>
<dbReference type="PROSITE" id="PS51755">
    <property type="entry name" value="OMPR_PHOB"/>
    <property type="match status" value="1"/>
</dbReference>
<feature type="domain" description="OmpR/PhoB-type" evidence="4">
    <location>
        <begin position="1"/>
        <end position="98"/>
    </location>
</feature>
<dbReference type="RefSeq" id="WP_254291422.1">
    <property type="nucleotide sequence ID" value="NZ_JAMLDX010000002.1"/>
</dbReference>
<keyword evidence="1 2" id="KW-0238">DNA-binding</keyword>
<dbReference type="GO" id="GO:0003677">
    <property type="term" value="F:DNA binding"/>
    <property type="evidence" value="ECO:0007669"/>
    <property type="project" value="UniProtKB-UniRule"/>
</dbReference>
<keyword evidence="3" id="KW-1133">Transmembrane helix</keyword>
<protein>
    <submittedName>
        <fullName evidence="5">Transcriptional regulator</fullName>
    </submittedName>
</protein>
<dbReference type="Pfam" id="PF00486">
    <property type="entry name" value="Trans_reg_C"/>
    <property type="match status" value="1"/>
</dbReference>
<keyword evidence="3" id="KW-0472">Membrane</keyword>
<organism evidence="5 6">
    <name type="scientific">Sphingomonas tagetis</name>
    <dbReference type="NCBI Taxonomy" id="2949092"/>
    <lineage>
        <taxon>Bacteria</taxon>
        <taxon>Pseudomonadati</taxon>
        <taxon>Pseudomonadota</taxon>
        <taxon>Alphaproteobacteria</taxon>
        <taxon>Sphingomonadales</taxon>
        <taxon>Sphingomonadaceae</taxon>
        <taxon>Sphingomonas</taxon>
    </lineage>
</organism>
<feature type="transmembrane region" description="Helical" evidence="3">
    <location>
        <begin position="159"/>
        <end position="182"/>
    </location>
</feature>
<dbReference type="Proteomes" id="UP001139451">
    <property type="component" value="Unassembled WGS sequence"/>
</dbReference>
<evidence type="ECO:0000313" key="6">
    <source>
        <dbReference type="Proteomes" id="UP001139451"/>
    </source>
</evidence>
<dbReference type="SMART" id="SM00862">
    <property type="entry name" value="Trans_reg_C"/>
    <property type="match status" value="1"/>
</dbReference>
<dbReference type="InterPro" id="IPR001867">
    <property type="entry name" value="OmpR/PhoB-type_DNA-bd"/>
</dbReference>
<gene>
    <name evidence="5" type="ORF">M9978_03235</name>
</gene>
<name>A0A9X2KN94_9SPHN</name>
<dbReference type="Gene3D" id="1.10.10.10">
    <property type="entry name" value="Winged helix-like DNA-binding domain superfamily/Winged helix DNA-binding domain"/>
    <property type="match status" value="1"/>
</dbReference>
<comment type="caution">
    <text evidence="5">The sequence shown here is derived from an EMBL/GenBank/DDBJ whole genome shotgun (WGS) entry which is preliminary data.</text>
</comment>
<dbReference type="AlphaFoldDB" id="A0A9X2KN94"/>
<feature type="transmembrane region" description="Helical" evidence="3">
    <location>
        <begin position="263"/>
        <end position="281"/>
    </location>
</feature>
<evidence type="ECO:0000256" key="2">
    <source>
        <dbReference type="PROSITE-ProRule" id="PRU01091"/>
    </source>
</evidence>
<feature type="transmembrane region" description="Helical" evidence="3">
    <location>
        <begin position="221"/>
        <end position="251"/>
    </location>
</feature>